<evidence type="ECO:0000313" key="3">
    <source>
        <dbReference type="EMBL" id="KPM31615.1"/>
    </source>
</evidence>
<dbReference type="PATRIC" id="fig|1300341.3.peg.2286"/>
<dbReference type="Pfam" id="PF13439">
    <property type="entry name" value="Glyco_transf_4"/>
    <property type="match status" value="1"/>
</dbReference>
<feature type="domain" description="Glycosyl transferase family 1" evidence="1">
    <location>
        <begin position="177"/>
        <end position="334"/>
    </location>
</feature>
<protein>
    <submittedName>
        <fullName evidence="3">Glycosyl transferase group 1</fullName>
    </submittedName>
</protein>
<dbReference type="SUPFAM" id="SSF53756">
    <property type="entry name" value="UDP-Glycosyltransferase/glycogen phosphorylase"/>
    <property type="match status" value="1"/>
</dbReference>
<keyword evidence="3" id="KW-0808">Transferase</keyword>
<reference evidence="3 4" key="1">
    <citation type="submission" date="2015-09" db="EMBL/GenBank/DDBJ databases">
        <title>Genome sequence of the marine flavobacterium Croceitalea dokdonensis DOKDO 023 that contains proton- and sodium-pumping rhodopsins.</title>
        <authorList>
            <person name="Kwon S.-K."/>
            <person name="Lee H.K."/>
            <person name="Kwak M.-J."/>
            <person name="Kim J.F."/>
        </authorList>
    </citation>
    <scope>NUCLEOTIDE SEQUENCE [LARGE SCALE GENOMIC DNA]</scope>
    <source>
        <strain evidence="3 4">DOKDO 023</strain>
    </source>
</reference>
<feature type="domain" description="Glycosyltransferase subfamily 4-like N-terminal" evidence="2">
    <location>
        <begin position="13"/>
        <end position="169"/>
    </location>
</feature>
<evidence type="ECO:0000259" key="1">
    <source>
        <dbReference type="Pfam" id="PF00534"/>
    </source>
</evidence>
<name>A0A0P7AT78_9FLAO</name>
<dbReference type="PANTHER" id="PTHR12526">
    <property type="entry name" value="GLYCOSYLTRANSFERASE"/>
    <property type="match status" value="1"/>
</dbReference>
<dbReference type="GO" id="GO:0016757">
    <property type="term" value="F:glycosyltransferase activity"/>
    <property type="evidence" value="ECO:0007669"/>
    <property type="project" value="InterPro"/>
</dbReference>
<dbReference type="Proteomes" id="UP000050280">
    <property type="component" value="Unassembled WGS sequence"/>
</dbReference>
<dbReference type="STRING" id="1300341.I595_2109"/>
<keyword evidence="4" id="KW-1185">Reference proteome</keyword>
<proteinExistence type="predicted"/>
<sequence length="356" mass="40083">METICFFNTAKAWGGGEKWHFEVSRHLHQNGFDVFVVAHEKSALLEKLIGAQIPCKGIAISNLSFINPFSVRQVYQSLASRKIKTIVMNLSRDVKIAGRMAKKAGIPRIIYRRGSAIPIKNTWFNRYLFKNIITEILANSQATKKTILANNANLFDENNINVIHNGIDTGKTVPQAKKNNILTILTLGRLEYQKNHKFLLHLAVALKKRGLQFLIRIGGDGRLKEQLTKMAITLGVGDYIRFDGFIESPLTYINQADIFVLPSRWEGFGYVLAEAALCKKPIVAFDVSSNPELISHGTSGYLLPKDDVNAFADAIIKLDQQPELREAFGRNGHQFVTEHLDQNQQLQKIQDYLVHA</sequence>
<dbReference type="RefSeq" id="WP_054559212.1">
    <property type="nucleotide sequence ID" value="NZ_LDJX01000004.1"/>
</dbReference>
<dbReference type="InterPro" id="IPR001296">
    <property type="entry name" value="Glyco_trans_1"/>
</dbReference>
<gene>
    <name evidence="3" type="ORF">I595_2109</name>
</gene>
<dbReference type="EMBL" id="LDJX01000004">
    <property type="protein sequence ID" value="KPM31615.1"/>
    <property type="molecule type" value="Genomic_DNA"/>
</dbReference>
<dbReference type="Gene3D" id="3.40.50.2000">
    <property type="entry name" value="Glycogen Phosphorylase B"/>
    <property type="match status" value="2"/>
</dbReference>
<dbReference type="InterPro" id="IPR028098">
    <property type="entry name" value="Glyco_trans_4-like_N"/>
</dbReference>
<dbReference type="PANTHER" id="PTHR12526:SF630">
    <property type="entry name" value="GLYCOSYLTRANSFERASE"/>
    <property type="match status" value="1"/>
</dbReference>
<dbReference type="AlphaFoldDB" id="A0A0P7AT78"/>
<dbReference type="CDD" id="cd03811">
    <property type="entry name" value="GT4_GT28_WabH-like"/>
    <property type="match status" value="1"/>
</dbReference>
<comment type="caution">
    <text evidence="3">The sequence shown here is derived from an EMBL/GenBank/DDBJ whole genome shotgun (WGS) entry which is preliminary data.</text>
</comment>
<dbReference type="Pfam" id="PF00534">
    <property type="entry name" value="Glycos_transf_1"/>
    <property type="match status" value="1"/>
</dbReference>
<evidence type="ECO:0000259" key="2">
    <source>
        <dbReference type="Pfam" id="PF13439"/>
    </source>
</evidence>
<accession>A0A0P7AT78</accession>
<dbReference type="OrthoDB" id="9811239at2"/>
<organism evidence="3 4">
    <name type="scientific">Croceitalea dokdonensis DOKDO 023</name>
    <dbReference type="NCBI Taxonomy" id="1300341"/>
    <lineage>
        <taxon>Bacteria</taxon>
        <taxon>Pseudomonadati</taxon>
        <taxon>Bacteroidota</taxon>
        <taxon>Flavobacteriia</taxon>
        <taxon>Flavobacteriales</taxon>
        <taxon>Flavobacteriaceae</taxon>
        <taxon>Croceitalea</taxon>
    </lineage>
</organism>
<evidence type="ECO:0000313" key="4">
    <source>
        <dbReference type="Proteomes" id="UP000050280"/>
    </source>
</evidence>